<proteinExistence type="predicted"/>
<evidence type="ECO:0000313" key="2">
    <source>
        <dbReference type="EMBL" id="KRZ20864.1"/>
    </source>
</evidence>
<sequence>LVTWCWLLTTILHDAVGTLVESLSCSLAVTGWQGLQKSRPRQVSCADRFVL</sequence>
<feature type="chain" id="PRO_5006879882" evidence="1">
    <location>
        <begin position="18"/>
        <end position="51"/>
    </location>
</feature>
<feature type="non-terminal residue" evidence="2">
    <location>
        <position position="51"/>
    </location>
</feature>
<evidence type="ECO:0000313" key="3">
    <source>
        <dbReference type="Proteomes" id="UP000054826"/>
    </source>
</evidence>
<accession>A0A0V1IE75</accession>
<evidence type="ECO:0000256" key="1">
    <source>
        <dbReference type="SAM" id="SignalP"/>
    </source>
</evidence>
<comment type="caution">
    <text evidence="2">The sequence shown here is derived from an EMBL/GenBank/DDBJ whole genome shotgun (WGS) entry which is preliminary data.</text>
</comment>
<protein>
    <submittedName>
        <fullName evidence="2">Uncharacterized protein</fullName>
    </submittedName>
</protein>
<name>A0A0V1IE75_TRIPS</name>
<feature type="non-terminal residue" evidence="2">
    <location>
        <position position="1"/>
    </location>
</feature>
<dbReference type="EMBL" id="JYDV01000392">
    <property type="protein sequence ID" value="KRZ20864.1"/>
    <property type="molecule type" value="Genomic_DNA"/>
</dbReference>
<gene>
    <name evidence="2" type="ORF">T4C_13387</name>
</gene>
<reference evidence="2 3" key="1">
    <citation type="submission" date="2015-01" db="EMBL/GenBank/DDBJ databases">
        <title>Evolution of Trichinella species and genotypes.</title>
        <authorList>
            <person name="Korhonen P.K."/>
            <person name="Edoardo P."/>
            <person name="Giuseppe L.R."/>
            <person name="Gasser R.B."/>
        </authorList>
    </citation>
    <scope>NUCLEOTIDE SEQUENCE [LARGE SCALE GENOMIC DNA]</scope>
    <source>
        <strain evidence="2">ISS176</strain>
    </source>
</reference>
<keyword evidence="1" id="KW-0732">Signal</keyword>
<dbReference type="AlphaFoldDB" id="A0A0V1IE75"/>
<organism evidence="2 3">
    <name type="scientific">Trichinella pseudospiralis</name>
    <name type="common">Parasitic roundworm</name>
    <dbReference type="NCBI Taxonomy" id="6337"/>
    <lineage>
        <taxon>Eukaryota</taxon>
        <taxon>Metazoa</taxon>
        <taxon>Ecdysozoa</taxon>
        <taxon>Nematoda</taxon>
        <taxon>Enoplea</taxon>
        <taxon>Dorylaimia</taxon>
        <taxon>Trichinellida</taxon>
        <taxon>Trichinellidae</taxon>
        <taxon>Trichinella</taxon>
    </lineage>
</organism>
<dbReference type="Proteomes" id="UP000054826">
    <property type="component" value="Unassembled WGS sequence"/>
</dbReference>
<feature type="signal peptide" evidence="1">
    <location>
        <begin position="1"/>
        <end position="17"/>
    </location>
</feature>